<dbReference type="Gene3D" id="3.40.50.12780">
    <property type="entry name" value="N-terminal domain of ligase-like"/>
    <property type="match status" value="1"/>
</dbReference>
<protein>
    <recommendedName>
        <fullName evidence="5">AMP-dependent synthetase</fullName>
    </recommendedName>
</protein>
<evidence type="ECO:0008006" key="5">
    <source>
        <dbReference type="Google" id="ProtNLM"/>
    </source>
</evidence>
<organism evidence="3 4">
    <name type="scientific">Bradyrhizobium jicamae</name>
    <dbReference type="NCBI Taxonomy" id="280332"/>
    <lineage>
        <taxon>Bacteria</taxon>
        <taxon>Pseudomonadati</taxon>
        <taxon>Pseudomonadota</taxon>
        <taxon>Alphaproteobacteria</taxon>
        <taxon>Hyphomicrobiales</taxon>
        <taxon>Nitrobacteraceae</taxon>
        <taxon>Bradyrhizobium</taxon>
    </lineage>
</organism>
<sequence length="499" mass="54144">MLSRTARDNPDKEAIVLRGQRLSFGELEDRATRIAGFLRSRVAFGARVAIHAPKCVDEVAVIFAIAKAGAVMVHINPAFRDEQLQYVLAETEPAAVFFHPSKEAVIARAAQRGLLPDVRIRIGRAPAFRQTIAALELGTIAAGRPPTQSEAVSEDDLAALIYTSGTTSRAKGTKVTHGILTDATVISAAVLENGPHERLISITPFSFDGALSQLFTATLVGGTLVLQDSTFPVDIVRTLATERITGFHAMPSLWRMIINTHATLLERPFPDLRYVSLIGEVFPERELSQLRRALGTTDFYMMYGTTEAFRSTCLAPSELSRKPRSVGRPLPGVTITVVDEDGRPCAPGTVGQIVHSGAFVSPGYWKKDSSAVFQADGVHTGDFGMLDDEGYLYFVGRKDTMIKRFGHRVYPEEIEQCLARIDGIAMAAVVCGQDDHSAPTIRAVVVRAPGVAVTCQDVARACAMLPHYMRPDTIEFRAALPLTSTYKINRAAVVVGEAP</sequence>
<gene>
    <name evidence="3" type="ORF">CQ12_30445</name>
</gene>
<dbReference type="InterPro" id="IPR045851">
    <property type="entry name" value="AMP-bd_C_sf"/>
</dbReference>
<dbReference type="PROSITE" id="PS00455">
    <property type="entry name" value="AMP_BINDING"/>
    <property type="match status" value="1"/>
</dbReference>
<dbReference type="InterPro" id="IPR020845">
    <property type="entry name" value="AMP-binding_CS"/>
</dbReference>
<dbReference type="AlphaFoldDB" id="A0A0R3KBN7"/>
<dbReference type="GO" id="GO:0016878">
    <property type="term" value="F:acid-thiol ligase activity"/>
    <property type="evidence" value="ECO:0007669"/>
    <property type="project" value="UniProtKB-ARBA"/>
</dbReference>
<evidence type="ECO:0000313" key="4">
    <source>
        <dbReference type="Proteomes" id="UP000050863"/>
    </source>
</evidence>
<dbReference type="PANTHER" id="PTHR43767">
    <property type="entry name" value="LONG-CHAIN-FATTY-ACID--COA LIGASE"/>
    <property type="match status" value="1"/>
</dbReference>
<name>A0A0R3KBN7_9BRAD</name>
<feature type="domain" description="AMP-dependent synthetase/ligase" evidence="1">
    <location>
        <begin position="3"/>
        <end position="365"/>
    </location>
</feature>
<accession>A0A0R3KBN7</accession>
<dbReference type="Pfam" id="PF13193">
    <property type="entry name" value="AMP-binding_C"/>
    <property type="match status" value="1"/>
</dbReference>
<feature type="domain" description="AMP-binding enzyme C-terminal" evidence="2">
    <location>
        <begin position="413"/>
        <end position="487"/>
    </location>
</feature>
<dbReference type="PANTHER" id="PTHR43767:SF1">
    <property type="entry name" value="NONRIBOSOMAL PEPTIDE SYNTHASE PES1 (EUROFUNG)-RELATED"/>
    <property type="match status" value="1"/>
</dbReference>
<dbReference type="Pfam" id="PF00501">
    <property type="entry name" value="AMP-binding"/>
    <property type="match status" value="1"/>
</dbReference>
<dbReference type="InterPro" id="IPR042099">
    <property type="entry name" value="ANL_N_sf"/>
</dbReference>
<dbReference type="InterPro" id="IPR000873">
    <property type="entry name" value="AMP-dep_synth/lig_dom"/>
</dbReference>
<dbReference type="InterPro" id="IPR050237">
    <property type="entry name" value="ATP-dep_AMP-bd_enzyme"/>
</dbReference>
<dbReference type="InterPro" id="IPR025110">
    <property type="entry name" value="AMP-bd_C"/>
</dbReference>
<dbReference type="EMBL" id="LLXZ01000231">
    <property type="protein sequence ID" value="KRQ92937.1"/>
    <property type="molecule type" value="Genomic_DNA"/>
</dbReference>
<dbReference type="Gene3D" id="3.30.300.30">
    <property type="match status" value="1"/>
</dbReference>
<proteinExistence type="predicted"/>
<dbReference type="SUPFAM" id="SSF56801">
    <property type="entry name" value="Acetyl-CoA synthetase-like"/>
    <property type="match status" value="1"/>
</dbReference>
<dbReference type="Proteomes" id="UP000050863">
    <property type="component" value="Unassembled WGS sequence"/>
</dbReference>
<evidence type="ECO:0000259" key="2">
    <source>
        <dbReference type="Pfam" id="PF13193"/>
    </source>
</evidence>
<comment type="caution">
    <text evidence="3">The sequence shown here is derived from an EMBL/GenBank/DDBJ whole genome shotgun (WGS) entry which is preliminary data.</text>
</comment>
<evidence type="ECO:0000259" key="1">
    <source>
        <dbReference type="Pfam" id="PF00501"/>
    </source>
</evidence>
<keyword evidence="4" id="KW-1185">Reference proteome</keyword>
<dbReference type="STRING" id="280332.CQ12_30445"/>
<reference evidence="3 4" key="1">
    <citation type="submission" date="2014-03" db="EMBL/GenBank/DDBJ databases">
        <title>Bradyrhizobium valentinum sp. nov., isolated from effective nodules of Lupinus mariae-josephae, a lupine endemic of basic-lime soils in Eastern Spain.</title>
        <authorList>
            <person name="Duran D."/>
            <person name="Rey L."/>
            <person name="Navarro A."/>
            <person name="Busquets A."/>
            <person name="Imperial J."/>
            <person name="Ruiz-Argueso T."/>
        </authorList>
    </citation>
    <scope>NUCLEOTIDE SEQUENCE [LARGE SCALE GENOMIC DNA]</scope>
    <source>
        <strain evidence="3 4">PAC68</strain>
    </source>
</reference>
<evidence type="ECO:0000313" key="3">
    <source>
        <dbReference type="EMBL" id="KRQ92937.1"/>
    </source>
</evidence>